<dbReference type="Pfam" id="PF00128">
    <property type="entry name" value="Alpha-amylase"/>
    <property type="match status" value="1"/>
</dbReference>
<comment type="similarity">
    <text evidence="1">Belongs to the glycosyl hydrolase 13 family.</text>
</comment>
<dbReference type="SUPFAM" id="SSF51011">
    <property type="entry name" value="Glycosyl hydrolase domain"/>
    <property type="match status" value="1"/>
</dbReference>
<dbReference type="Proteomes" id="UP000190080">
    <property type="component" value="Unassembled WGS sequence"/>
</dbReference>
<dbReference type="PANTHER" id="PTHR10357:SF210">
    <property type="entry name" value="MALTODEXTRIN GLUCOSIDASE"/>
    <property type="match status" value="1"/>
</dbReference>
<keyword evidence="6" id="KW-1185">Reference proteome</keyword>
<dbReference type="CDD" id="cd11338">
    <property type="entry name" value="AmyAc_CMD"/>
    <property type="match status" value="1"/>
</dbReference>
<evidence type="ECO:0000256" key="2">
    <source>
        <dbReference type="ARBA" id="ARBA00022801"/>
    </source>
</evidence>
<accession>A0A1V4ILH2</accession>
<dbReference type="EC" id="3.2.1.135" evidence="5"/>
<dbReference type="AlphaFoldDB" id="A0A1V4ILH2"/>
<dbReference type="Gene3D" id="2.60.40.1180">
    <property type="entry name" value="Golgi alpha-mannosidase II"/>
    <property type="match status" value="1"/>
</dbReference>
<dbReference type="Gene3D" id="2.60.40.10">
    <property type="entry name" value="Immunoglobulins"/>
    <property type="match status" value="1"/>
</dbReference>
<name>A0A1V4ILH2_9CLOT</name>
<comment type="caution">
    <text evidence="5">The sequence shown here is derived from an EMBL/GenBank/DDBJ whole genome shotgun (WGS) entry which is preliminary data.</text>
</comment>
<dbReference type="OrthoDB" id="9805159at2"/>
<dbReference type="InterPro" id="IPR004185">
    <property type="entry name" value="Glyco_hydro_13_lg-like_dom"/>
</dbReference>
<dbReference type="GO" id="GO:0005975">
    <property type="term" value="P:carbohydrate metabolic process"/>
    <property type="evidence" value="ECO:0007669"/>
    <property type="project" value="InterPro"/>
</dbReference>
<dbReference type="Pfam" id="PF16657">
    <property type="entry name" value="Malt_amylase_C"/>
    <property type="match status" value="1"/>
</dbReference>
<reference evidence="5 6" key="1">
    <citation type="submission" date="2017-03" db="EMBL/GenBank/DDBJ databases">
        <title>Genome sequence of Clostridium oryzae DSM 28571.</title>
        <authorList>
            <person name="Poehlein A."/>
            <person name="Daniel R."/>
        </authorList>
    </citation>
    <scope>NUCLEOTIDE SEQUENCE [LARGE SCALE GENOMIC DNA]</scope>
    <source>
        <strain evidence="5 6">DSM 28571</strain>
    </source>
</reference>
<sequence>MLKEAVYHMMDSNYAYALDINTLVIRIRTKKKDIKRCILFYGDRCYEKEPILMDSVELKVVASDAFFDYFEVEFKTKWKRVCYYFLLDDGKNTLYYYGDEFHEKLEHQRSKYYQYAYIREKDIIDVPVWAQDSVMYQIFPDSFATKKGVIQKQKKTIQLEGGICCESNLGGSLVGVTENLPYIKELGANCIYLTPIFKAISFHKYNTIDYYEIDPCFGTKEDFKELVNECHKLGIRIILDGVFNHTSPYFFAFKDILDHGEKSKYKDWYLIDSFPVKVSYPPNYEAFAYVKDMPRLNTANEEVINYFMEVGKYWIKEFDIDGWRLDVANEIDHDFWVSFRRNIKSVKKDALLVAEIWENAQSFLSGDQFDSSMDYNFMNVCEEFFSAGKISVTEFDQRLANLRMRYKKPIQKVLMNLLDSHDVRRFLYTCGGNTEKLKLSSFFQMTYEGMPSIFYGDEVGLSGVTELEYRRPMEWEKEKQDKSLLEHYKKLISIRNGHAALRRGAYRTEVIDEMKKVYGFTRIYENEKVLVLLNNSEFETEISIAIDSDKLFFMDLYSNKEISKDETGNISVVLPAYSGAVIPM</sequence>
<dbReference type="Gene3D" id="3.20.20.80">
    <property type="entry name" value="Glycosidases"/>
    <property type="match status" value="1"/>
</dbReference>
<feature type="domain" description="Glycosyl hydrolase family 13 catalytic" evidence="4">
    <location>
        <begin position="137"/>
        <end position="495"/>
    </location>
</feature>
<dbReference type="InterPro" id="IPR013780">
    <property type="entry name" value="Glyco_hydro_b"/>
</dbReference>
<dbReference type="InterPro" id="IPR032091">
    <property type="entry name" value="Malt_amylase-like_C"/>
</dbReference>
<dbReference type="Pfam" id="PF02903">
    <property type="entry name" value="Alpha-amylase_N"/>
    <property type="match status" value="1"/>
</dbReference>
<gene>
    <name evidence="5" type="primary">tvaII</name>
    <name evidence="5" type="ORF">CLORY_29020</name>
</gene>
<organism evidence="5 6">
    <name type="scientific">Clostridium oryzae</name>
    <dbReference type="NCBI Taxonomy" id="1450648"/>
    <lineage>
        <taxon>Bacteria</taxon>
        <taxon>Bacillati</taxon>
        <taxon>Bacillota</taxon>
        <taxon>Clostridia</taxon>
        <taxon>Eubacteriales</taxon>
        <taxon>Clostridiaceae</taxon>
        <taxon>Clostridium</taxon>
    </lineage>
</organism>
<dbReference type="EMBL" id="MZGV01000033">
    <property type="protein sequence ID" value="OPJ60327.1"/>
    <property type="molecule type" value="Genomic_DNA"/>
</dbReference>
<evidence type="ECO:0000256" key="1">
    <source>
        <dbReference type="ARBA" id="ARBA00008061"/>
    </source>
</evidence>
<dbReference type="InterPro" id="IPR045857">
    <property type="entry name" value="O16G_dom_2"/>
</dbReference>
<proteinExistence type="inferred from homology"/>
<dbReference type="PANTHER" id="PTHR10357">
    <property type="entry name" value="ALPHA-AMYLASE FAMILY MEMBER"/>
    <property type="match status" value="1"/>
</dbReference>
<dbReference type="SUPFAM" id="SSF51445">
    <property type="entry name" value="(Trans)glycosidases"/>
    <property type="match status" value="1"/>
</dbReference>
<keyword evidence="2 5" id="KW-0378">Hydrolase</keyword>
<evidence type="ECO:0000256" key="3">
    <source>
        <dbReference type="ARBA" id="ARBA00023295"/>
    </source>
</evidence>
<dbReference type="RefSeq" id="WP_079425700.1">
    <property type="nucleotide sequence ID" value="NZ_MZGV01000033.1"/>
</dbReference>
<evidence type="ECO:0000313" key="6">
    <source>
        <dbReference type="Proteomes" id="UP000190080"/>
    </source>
</evidence>
<dbReference type="GO" id="GO:0031216">
    <property type="term" value="F:neopullulanase activity"/>
    <property type="evidence" value="ECO:0007669"/>
    <property type="project" value="UniProtKB-EC"/>
</dbReference>
<dbReference type="STRING" id="1450648.CLORY_29020"/>
<dbReference type="InterPro" id="IPR017853">
    <property type="entry name" value="GH"/>
</dbReference>
<evidence type="ECO:0000313" key="5">
    <source>
        <dbReference type="EMBL" id="OPJ60327.1"/>
    </source>
</evidence>
<dbReference type="InterPro" id="IPR013783">
    <property type="entry name" value="Ig-like_fold"/>
</dbReference>
<dbReference type="Gene3D" id="3.90.400.10">
    <property type="entry name" value="Oligo-1,6-glucosidase, Domain 2"/>
    <property type="match status" value="1"/>
</dbReference>
<dbReference type="SMART" id="SM00642">
    <property type="entry name" value="Aamy"/>
    <property type="match status" value="1"/>
</dbReference>
<dbReference type="InterPro" id="IPR006047">
    <property type="entry name" value="GH13_cat_dom"/>
</dbReference>
<protein>
    <submittedName>
        <fullName evidence="5">Neopullulanase 2</fullName>
        <ecNumber evidence="5">3.2.1.135</ecNumber>
    </submittedName>
</protein>
<keyword evidence="3 5" id="KW-0326">Glycosidase</keyword>
<dbReference type="CDD" id="cd02857">
    <property type="entry name" value="E_set_CDase_PDE_N"/>
    <property type="match status" value="1"/>
</dbReference>
<evidence type="ECO:0000259" key="4">
    <source>
        <dbReference type="SMART" id="SM00642"/>
    </source>
</evidence>